<dbReference type="PANTHER" id="PTHR36927:SF1">
    <property type="entry name" value="MDO-LIKE PROTEIN"/>
    <property type="match status" value="1"/>
</dbReference>
<organism evidence="3 4">
    <name type="scientific">Bradyrhizobium ontarionense</name>
    <dbReference type="NCBI Taxonomy" id="2898149"/>
    <lineage>
        <taxon>Bacteria</taxon>
        <taxon>Pseudomonadati</taxon>
        <taxon>Pseudomonadota</taxon>
        <taxon>Alphaproteobacteria</taxon>
        <taxon>Hyphomicrobiales</taxon>
        <taxon>Nitrobacteraceae</taxon>
        <taxon>Bradyrhizobium</taxon>
    </lineage>
</organism>
<dbReference type="Proteomes" id="UP001431010">
    <property type="component" value="Chromosome"/>
</dbReference>
<dbReference type="EMBL" id="CP088156">
    <property type="protein sequence ID" value="UFZ03445.1"/>
    <property type="molecule type" value="Genomic_DNA"/>
</dbReference>
<evidence type="ECO:0000313" key="4">
    <source>
        <dbReference type="Proteomes" id="UP001431010"/>
    </source>
</evidence>
<dbReference type="Pfam" id="PF01757">
    <property type="entry name" value="Acyl_transf_3"/>
    <property type="match status" value="1"/>
</dbReference>
<feature type="transmembrane region" description="Helical" evidence="1">
    <location>
        <begin position="303"/>
        <end position="325"/>
    </location>
</feature>
<keyword evidence="3" id="KW-0012">Acyltransferase</keyword>
<keyword evidence="1" id="KW-1133">Transmembrane helix</keyword>
<feature type="transmembrane region" description="Helical" evidence="1">
    <location>
        <begin position="258"/>
        <end position="283"/>
    </location>
</feature>
<keyword evidence="4" id="KW-1185">Reference proteome</keyword>
<accession>A0ABY3R7Y7</accession>
<dbReference type="InterPro" id="IPR002656">
    <property type="entry name" value="Acyl_transf_3_dom"/>
</dbReference>
<keyword evidence="3" id="KW-0808">Transferase</keyword>
<feature type="transmembrane region" description="Helical" evidence="1">
    <location>
        <begin position="226"/>
        <end position="246"/>
    </location>
</feature>
<evidence type="ECO:0000259" key="2">
    <source>
        <dbReference type="Pfam" id="PF01757"/>
    </source>
</evidence>
<feature type="transmembrane region" description="Helical" evidence="1">
    <location>
        <begin position="100"/>
        <end position="125"/>
    </location>
</feature>
<proteinExistence type="predicted"/>
<gene>
    <name evidence="3" type="ORF">LQG66_30155</name>
</gene>
<feature type="transmembrane region" description="Helical" evidence="1">
    <location>
        <begin position="145"/>
        <end position="164"/>
    </location>
</feature>
<protein>
    <submittedName>
        <fullName evidence="3">Acyltransferase family protein</fullName>
    </submittedName>
</protein>
<name>A0ABY3R7Y7_9BRAD</name>
<evidence type="ECO:0000313" key="3">
    <source>
        <dbReference type="EMBL" id="UFZ03445.1"/>
    </source>
</evidence>
<feature type="transmembrane region" description="Helical" evidence="1">
    <location>
        <begin position="184"/>
        <end position="206"/>
    </location>
</feature>
<dbReference type="PANTHER" id="PTHR36927">
    <property type="entry name" value="BLR4337 PROTEIN"/>
    <property type="match status" value="1"/>
</dbReference>
<feature type="transmembrane region" description="Helical" evidence="1">
    <location>
        <begin position="20"/>
        <end position="38"/>
    </location>
</feature>
<dbReference type="GO" id="GO:0016746">
    <property type="term" value="F:acyltransferase activity"/>
    <property type="evidence" value="ECO:0007669"/>
    <property type="project" value="UniProtKB-KW"/>
</dbReference>
<keyword evidence="1" id="KW-0812">Transmembrane</keyword>
<reference evidence="3" key="1">
    <citation type="journal article" date="2024" name="Antonie Van Leeuwenhoek">
        <title>Bradyrhizobium ontarionense sp. nov., a novel bacterial symbiont isolated from Aeschynomene indica (Indian jointvetch), harbours photosynthesis, nitrogen fixation and nitrous oxide (N2O) reductase genes.</title>
        <authorList>
            <person name="Bromfield E.S.P."/>
            <person name="Cloutier S."/>
        </authorList>
    </citation>
    <scope>NUCLEOTIDE SEQUENCE</scope>
    <source>
        <strain evidence="3">A19</strain>
    </source>
</reference>
<feature type="transmembrane region" description="Helical" evidence="1">
    <location>
        <begin position="58"/>
        <end position="79"/>
    </location>
</feature>
<sequence>MPSTIIPAPTSERLHALDAVRAFALLLGIVLHAAMSFLPTPVRFWFIEDTHPSQVLGILTFAIHVFRMTTFFLMAGFFARMSFHRRGTAGFVGDRLLRIALPLVAAWPIVFAPMVAVVISASHFAHGGPVPGMAGWPPVLPRFPLAHLWFLYMLIELYAAALLLRLAVTAIDAEGRLRAAADRLFALIMQSRLAPAVLALPIGIALSLDHSWVGFIGVRTPDQSLITNAQAWIGFGSAFGAGWLLHRQIALLRVLQQYWLLNTGVAAGLIVLSFALALAVSLVSARVWAAPLDLTTIRLLGAVAYALAIWTATFAMIGIALRFMAGFSRTRRYLADASYWLYLIHMPIVMALQLAVSQLDWPWPVKFATILLVAIPAMLASYHLLVRDTIVGRLLNGRRARQDKTPRMAAVGPAST</sequence>
<feature type="transmembrane region" description="Helical" evidence="1">
    <location>
        <begin position="337"/>
        <end position="355"/>
    </location>
</feature>
<evidence type="ECO:0000256" key="1">
    <source>
        <dbReference type="SAM" id="Phobius"/>
    </source>
</evidence>
<dbReference type="RefSeq" id="WP_231319465.1">
    <property type="nucleotide sequence ID" value="NZ_CP088156.1"/>
</dbReference>
<feature type="transmembrane region" description="Helical" evidence="1">
    <location>
        <begin position="367"/>
        <end position="386"/>
    </location>
</feature>
<keyword evidence="1" id="KW-0472">Membrane</keyword>
<dbReference type="InterPro" id="IPR050623">
    <property type="entry name" value="Glucan_succinyl_AcylTrfase"/>
</dbReference>
<feature type="domain" description="Acyltransferase 3" evidence="2">
    <location>
        <begin position="15"/>
        <end position="380"/>
    </location>
</feature>